<protein>
    <recommendedName>
        <fullName evidence="3">alcohol dehydrogenase</fullName>
        <ecNumber evidence="3">1.1.1.1</ecNumber>
    </recommendedName>
</protein>
<dbReference type="InterPro" id="IPR013154">
    <property type="entry name" value="ADH-like_N"/>
</dbReference>
<accession>W6MR56</accession>
<dbReference type="SUPFAM" id="SSF51735">
    <property type="entry name" value="NAD(P)-binding Rossmann-fold domains"/>
    <property type="match status" value="1"/>
</dbReference>
<evidence type="ECO:0000256" key="3">
    <source>
        <dbReference type="ARBA" id="ARBA00013190"/>
    </source>
</evidence>
<dbReference type="OrthoDB" id="1879366at2759"/>
<dbReference type="EC" id="1.1.1.1" evidence="3"/>
<evidence type="ECO:0000313" key="11">
    <source>
        <dbReference type="Proteomes" id="UP000019384"/>
    </source>
</evidence>
<dbReference type="InterPro" id="IPR011032">
    <property type="entry name" value="GroES-like_sf"/>
</dbReference>
<dbReference type="Gene3D" id="3.90.180.10">
    <property type="entry name" value="Medium-chain alcohol dehydrogenases, catalytic domain"/>
    <property type="match status" value="1"/>
</dbReference>
<proteinExistence type="inferred from homology"/>
<dbReference type="HOGENOM" id="CLU_026673_20_1_1"/>
<name>W6MR56_9ASCO</name>
<dbReference type="Gene3D" id="3.40.50.720">
    <property type="entry name" value="NAD(P)-binding Rossmann-like Domain"/>
    <property type="match status" value="1"/>
</dbReference>
<gene>
    <name evidence="10" type="ORF">KUCA_T00005202001</name>
</gene>
<dbReference type="Pfam" id="PF00107">
    <property type="entry name" value="ADH_zinc_N"/>
    <property type="match status" value="1"/>
</dbReference>
<dbReference type="InterPro" id="IPR036291">
    <property type="entry name" value="NAD(P)-bd_dom_sf"/>
</dbReference>
<keyword evidence="6" id="KW-0560">Oxidoreductase</keyword>
<evidence type="ECO:0000256" key="4">
    <source>
        <dbReference type="ARBA" id="ARBA00022723"/>
    </source>
</evidence>
<keyword evidence="11" id="KW-1185">Reference proteome</keyword>
<dbReference type="InterPro" id="IPR002328">
    <property type="entry name" value="ADH_Zn_CS"/>
</dbReference>
<dbReference type="InterPro" id="IPR020843">
    <property type="entry name" value="ER"/>
</dbReference>
<evidence type="ECO:0000259" key="9">
    <source>
        <dbReference type="SMART" id="SM00829"/>
    </source>
</evidence>
<dbReference type="PANTHER" id="PTHR42940">
    <property type="entry name" value="ALCOHOL DEHYDROGENASE 1-RELATED"/>
    <property type="match status" value="1"/>
</dbReference>
<evidence type="ECO:0000256" key="6">
    <source>
        <dbReference type="ARBA" id="ARBA00023002"/>
    </source>
</evidence>
<evidence type="ECO:0000256" key="2">
    <source>
        <dbReference type="ARBA" id="ARBA00008072"/>
    </source>
</evidence>
<sequence length="348" mass="36978">MSIPATQKAVVFESIDCPLTVKCISVPKIKATEILVKIAYTGVCHSDLHAWKGDWPIKAKLPLVGGHEGAGIVVAKGSEVTNFEIGDNAGIKWLNGNCFDCDYCYRGYEACCSQATLSGYTCDGTFQEYAVANAKQAARIPKGTDLASVAPILCAGVTVYRALTICDAVAGQWVAVCGAGGGLGTMAVQYAKALGYKVLAIDGGDSKKDHCLELGADVFVDFTKIEDVSAEVKKITEGGAHAVVNVSVSEKAMCQSVEYVRLCGTVVFVGLPSGAEVRYPLYDQVCRYITLKGTSVANVKETEEALDIFAKGLIKSPIKVVGLDKLADVFELMDEGKILGRYVIDMSL</sequence>
<dbReference type="GO" id="GO:0008270">
    <property type="term" value="F:zinc ion binding"/>
    <property type="evidence" value="ECO:0007669"/>
    <property type="project" value="InterPro"/>
</dbReference>
<dbReference type="STRING" id="1382522.W6MR56"/>
<dbReference type="CDD" id="cd08297">
    <property type="entry name" value="CAD3"/>
    <property type="match status" value="1"/>
</dbReference>
<dbReference type="PANTHER" id="PTHR42940:SF3">
    <property type="entry name" value="ALCOHOL DEHYDROGENASE 1-RELATED"/>
    <property type="match status" value="1"/>
</dbReference>
<dbReference type="GO" id="GO:0005737">
    <property type="term" value="C:cytoplasm"/>
    <property type="evidence" value="ECO:0007669"/>
    <property type="project" value="TreeGrafter"/>
</dbReference>
<evidence type="ECO:0000256" key="7">
    <source>
        <dbReference type="ARBA" id="ARBA00023027"/>
    </source>
</evidence>
<dbReference type="RefSeq" id="XP_022461202.1">
    <property type="nucleotide sequence ID" value="XM_022600374.1"/>
</dbReference>
<comment type="cofactor">
    <cofactor evidence="1 8">
        <name>Zn(2+)</name>
        <dbReference type="ChEBI" id="CHEBI:29105"/>
    </cofactor>
</comment>
<dbReference type="GO" id="GO:0004022">
    <property type="term" value="F:alcohol dehydrogenase (NAD+) activity"/>
    <property type="evidence" value="ECO:0007669"/>
    <property type="project" value="UniProtKB-EC"/>
</dbReference>
<evidence type="ECO:0000256" key="1">
    <source>
        <dbReference type="ARBA" id="ARBA00001947"/>
    </source>
</evidence>
<dbReference type="InterPro" id="IPR013149">
    <property type="entry name" value="ADH-like_C"/>
</dbReference>
<dbReference type="Pfam" id="PF08240">
    <property type="entry name" value="ADH_N"/>
    <property type="match status" value="1"/>
</dbReference>
<feature type="domain" description="Enoyl reductase (ER)" evidence="9">
    <location>
        <begin position="10"/>
        <end position="344"/>
    </location>
</feature>
<dbReference type="PROSITE" id="PS00059">
    <property type="entry name" value="ADH_ZINC"/>
    <property type="match status" value="1"/>
</dbReference>
<comment type="similarity">
    <text evidence="2 8">Belongs to the zinc-containing alcohol dehydrogenase family.</text>
</comment>
<keyword evidence="7" id="KW-0520">NAD</keyword>
<dbReference type="SMART" id="SM00829">
    <property type="entry name" value="PKS_ER"/>
    <property type="match status" value="1"/>
</dbReference>
<reference evidence="10" key="2">
    <citation type="submission" date="2014-02" db="EMBL/GenBank/DDBJ databases">
        <title>Complete DNA sequence of /Kuraishia capsulata/ illustrates novel genomic features among budding yeasts (/Saccharomycotina/).</title>
        <authorList>
            <person name="Morales L."/>
            <person name="Noel B."/>
            <person name="Porcel B."/>
            <person name="Marcet-Houben M."/>
            <person name="Hullo M-F."/>
            <person name="Sacerdot C."/>
            <person name="Tekaia F."/>
            <person name="Leh-Louis V."/>
            <person name="Despons L."/>
            <person name="Khanna V."/>
            <person name="Aury J-M."/>
            <person name="Barbe V."/>
            <person name="Couloux A."/>
            <person name="Labadie K."/>
            <person name="Pelletier E."/>
            <person name="Souciet J-L."/>
            <person name="Boekhout T."/>
            <person name="Gabaldon T."/>
            <person name="Wincker P."/>
            <person name="Dujon B."/>
        </authorList>
    </citation>
    <scope>NUCLEOTIDE SEQUENCE</scope>
    <source>
        <strain evidence="10">CBS 1993</strain>
    </source>
</reference>
<evidence type="ECO:0000256" key="8">
    <source>
        <dbReference type="RuleBase" id="RU361277"/>
    </source>
</evidence>
<keyword evidence="4 8" id="KW-0479">Metal-binding</keyword>
<dbReference type="EMBL" id="HG793130">
    <property type="protein sequence ID" value="CDK29214.1"/>
    <property type="molecule type" value="Genomic_DNA"/>
</dbReference>
<organism evidence="10 11">
    <name type="scientific">Kuraishia capsulata CBS 1993</name>
    <dbReference type="NCBI Taxonomy" id="1382522"/>
    <lineage>
        <taxon>Eukaryota</taxon>
        <taxon>Fungi</taxon>
        <taxon>Dikarya</taxon>
        <taxon>Ascomycota</taxon>
        <taxon>Saccharomycotina</taxon>
        <taxon>Pichiomycetes</taxon>
        <taxon>Pichiales</taxon>
        <taxon>Pichiaceae</taxon>
        <taxon>Kuraishia</taxon>
    </lineage>
</organism>
<keyword evidence="5 8" id="KW-0862">Zinc</keyword>
<dbReference type="FunFam" id="3.40.50.720:FF:000039">
    <property type="entry name" value="Alcohol dehydrogenase AdhP"/>
    <property type="match status" value="1"/>
</dbReference>
<dbReference type="AlphaFoldDB" id="W6MR56"/>
<reference evidence="10" key="1">
    <citation type="submission" date="2013-12" db="EMBL/GenBank/DDBJ databases">
        <authorList>
            <person name="Genoscope - CEA"/>
        </authorList>
    </citation>
    <scope>NUCLEOTIDE SEQUENCE</scope>
    <source>
        <strain evidence="10">CBS 1993</strain>
    </source>
</reference>
<evidence type="ECO:0000313" key="10">
    <source>
        <dbReference type="EMBL" id="CDK29214.1"/>
    </source>
</evidence>
<evidence type="ECO:0000256" key="5">
    <source>
        <dbReference type="ARBA" id="ARBA00022833"/>
    </source>
</evidence>
<dbReference type="Proteomes" id="UP000019384">
    <property type="component" value="Unassembled WGS sequence"/>
</dbReference>
<dbReference type="SUPFAM" id="SSF50129">
    <property type="entry name" value="GroES-like"/>
    <property type="match status" value="1"/>
</dbReference>
<dbReference type="FunFam" id="3.90.180.10:FF:000002">
    <property type="entry name" value="Alcohol dehydrogenase AdhP"/>
    <property type="match status" value="1"/>
</dbReference>
<dbReference type="GeneID" id="34522590"/>